<dbReference type="Proteomes" id="UP001550378">
    <property type="component" value="Unassembled WGS sequence"/>
</dbReference>
<dbReference type="InterPro" id="IPR000792">
    <property type="entry name" value="Tscrpt_reg_LuxR_C"/>
</dbReference>
<dbReference type="Pfam" id="PF00196">
    <property type="entry name" value="GerE"/>
    <property type="match status" value="1"/>
</dbReference>
<name>A0ABV2W8T4_9ACTN</name>
<dbReference type="Gene3D" id="1.10.10.10">
    <property type="entry name" value="Winged helix-like DNA-binding domain superfamily/Winged helix DNA-binding domain"/>
    <property type="match status" value="1"/>
</dbReference>
<evidence type="ECO:0000313" key="4">
    <source>
        <dbReference type="Proteomes" id="UP001550378"/>
    </source>
</evidence>
<feature type="region of interest" description="Disordered" evidence="1">
    <location>
        <begin position="276"/>
        <end position="330"/>
    </location>
</feature>
<sequence length="330" mass="35451">MSGEEDGPARAVPPPVAAEAALRPLEEAMARLRREASEIRAAVAAYDSVYSEGRGRTRESLTVVHGKRAIHHALEAAAHRCATEVLVAQPGGGLPAELLQRGLALSLPLLARGVRQRTLYQHSARTHKPTLAHVEQLLEHGAEVRTLAEMSDQLIICDEDVAFLPSAEDGGHAMLIATHPDLVRYLRVMFERSWAQAAPVDPSASRRPDSPFMTDLQRTILRAVVEGETDERIARRIGLSRRTVVSHIRKVAEHFGSNSRAQLGFLLAGSGLLDDDVAPAGAPEPSPGRARRSASGGAEDRTEDRTEDGAEDGAEGGTAPHRPASPFTSD</sequence>
<keyword evidence="4" id="KW-1185">Reference proteome</keyword>
<protein>
    <submittedName>
        <fullName evidence="3">Helix-turn-helix transcriptional regulator</fullName>
    </submittedName>
</protein>
<dbReference type="RefSeq" id="WP_359658023.1">
    <property type="nucleotide sequence ID" value="NZ_JBEXZP010000267.1"/>
</dbReference>
<dbReference type="PRINTS" id="PR00038">
    <property type="entry name" value="HTHLUXR"/>
</dbReference>
<dbReference type="EMBL" id="JBEXZR010000017">
    <property type="protein sequence ID" value="MEU0709608.1"/>
    <property type="molecule type" value="Genomic_DNA"/>
</dbReference>
<dbReference type="PANTHER" id="PTHR34293:SF1">
    <property type="entry name" value="HTH-TYPE TRANSCRIPTIONAL REGULATOR TRMBL2"/>
    <property type="match status" value="1"/>
</dbReference>
<comment type="caution">
    <text evidence="3">The sequence shown here is derived from an EMBL/GenBank/DDBJ whole genome shotgun (WGS) entry which is preliminary data.</text>
</comment>
<feature type="domain" description="HTH luxR-type" evidence="2">
    <location>
        <begin position="210"/>
        <end position="267"/>
    </location>
</feature>
<dbReference type="InterPro" id="IPR051797">
    <property type="entry name" value="TrmB-like"/>
</dbReference>
<evidence type="ECO:0000256" key="1">
    <source>
        <dbReference type="SAM" id="MobiDB-lite"/>
    </source>
</evidence>
<dbReference type="InterPro" id="IPR016032">
    <property type="entry name" value="Sig_transdc_resp-reg_C-effctor"/>
</dbReference>
<proteinExistence type="predicted"/>
<dbReference type="InterPro" id="IPR036388">
    <property type="entry name" value="WH-like_DNA-bd_sf"/>
</dbReference>
<dbReference type="PANTHER" id="PTHR34293">
    <property type="entry name" value="HTH-TYPE TRANSCRIPTIONAL REGULATOR TRMBL2"/>
    <property type="match status" value="1"/>
</dbReference>
<evidence type="ECO:0000313" key="3">
    <source>
        <dbReference type="EMBL" id="MEU0709608.1"/>
    </source>
</evidence>
<evidence type="ECO:0000259" key="2">
    <source>
        <dbReference type="SMART" id="SM00421"/>
    </source>
</evidence>
<dbReference type="SUPFAM" id="SSF46894">
    <property type="entry name" value="C-terminal effector domain of the bipartite response regulators"/>
    <property type="match status" value="1"/>
</dbReference>
<reference evidence="3 4" key="1">
    <citation type="submission" date="2024-06" db="EMBL/GenBank/DDBJ databases">
        <title>The Natural Products Discovery Center: Release of the First 8490 Sequenced Strains for Exploring Actinobacteria Biosynthetic Diversity.</title>
        <authorList>
            <person name="Kalkreuter E."/>
            <person name="Kautsar S.A."/>
            <person name="Yang D."/>
            <person name="Bader C.D."/>
            <person name="Teijaro C.N."/>
            <person name="Fluegel L."/>
            <person name="Davis C.M."/>
            <person name="Simpson J.R."/>
            <person name="Lauterbach L."/>
            <person name="Steele A.D."/>
            <person name="Gui C."/>
            <person name="Meng S."/>
            <person name="Li G."/>
            <person name="Viehrig K."/>
            <person name="Ye F."/>
            <person name="Su P."/>
            <person name="Kiefer A.F."/>
            <person name="Nichols A."/>
            <person name="Cepeda A.J."/>
            <person name="Yan W."/>
            <person name="Fan B."/>
            <person name="Jiang Y."/>
            <person name="Adhikari A."/>
            <person name="Zheng C.-J."/>
            <person name="Schuster L."/>
            <person name="Cowan T.M."/>
            <person name="Smanski M.J."/>
            <person name="Chevrette M.G."/>
            <person name="De Carvalho L.P.S."/>
            <person name="Shen B."/>
        </authorList>
    </citation>
    <scope>NUCLEOTIDE SEQUENCE [LARGE SCALE GENOMIC DNA]</scope>
    <source>
        <strain evidence="3 4">NPDC006337</strain>
    </source>
</reference>
<gene>
    <name evidence="3" type="ORF">ABZ508_19825</name>
</gene>
<accession>A0ABV2W8T4</accession>
<dbReference type="SMART" id="SM00421">
    <property type="entry name" value="HTH_LUXR"/>
    <property type="match status" value="1"/>
</dbReference>
<organism evidence="3 4">
    <name type="scientific">Streptomyces lavendulocolor</name>
    <dbReference type="NCBI Taxonomy" id="67316"/>
    <lineage>
        <taxon>Bacteria</taxon>
        <taxon>Bacillati</taxon>
        <taxon>Actinomycetota</taxon>
        <taxon>Actinomycetes</taxon>
        <taxon>Kitasatosporales</taxon>
        <taxon>Streptomycetaceae</taxon>
        <taxon>Streptomyces</taxon>
    </lineage>
</organism>
<feature type="compositionally biased region" description="Basic and acidic residues" evidence="1">
    <location>
        <begin position="298"/>
        <end position="308"/>
    </location>
</feature>